<keyword evidence="2" id="KW-1185">Reference proteome</keyword>
<sequence>MNQKMNLITRSWDKFEDSYRTMAFSNGDRCRNDPDRKMTVRLKCGIKNEITDVDEPSHCETSSPVLVHAALD</sequence>
<dbReference type="Proteomes" id="UP001057402">
    <property type="component" value="Chromosome 4"/>
</dbReference>
<reference evidence="2" key="1">
    <citation type="journal article" date="2023" name="Front. Plant Sci.">
        <title>Chromosomal-level genome assembly of Melastoma candidum provides insights into trichome evolution.</title>
        <authorList>
            <person name="Zhong Y."/>
            <person name="Wu W."/>
            <person name="Sun C."/>
            <person name="Zou P."/>
            <person name="Liu Y."/>
            <person name="Dai S."/>
            <person name="Zhou R."/>
        </authorList>
    </citation>
    <scope>NUCLEOTIDE SEQUENCE [LARGE SCALE GENOMIC DNA]</scope>
</reference>
<gene>
    <name evidence="1" type="ORF">MLD38_011815</name>
</gene>
<evidence type="ECO:0000313" key="1">
    <source>
        <dbReference type="EMBL" id="KAI4373726.1"/>
    </source>
</evidence>
<evidence type="ECO:0000313" key="2">
    <source>
        <dbReference type="Proteomes" id="UP001057402"/>
    </source>
</evidence>
<comment type="caution">
    <text evidence="1">The sequence shown here is derived from an EMBL/GenBank/DDBJ whole genome shotgun (WGS) entry which is preliminary data.</text>
</comment>
<protein>
    <submittedName>
        <fullName evidence="1">Uncharacterized protein</fullName>
    </submittedName>
</protein>
<organism evidence="1 2">
    <name type="scientific">Melastoma candidum</name>
    <dbReference type="NCBI Taxonomy" id="119954"/>
    <lineage>
        <taxon>Eukaryota</taxon>
        <taxon>Viridiplantae</taxon>
        <taxon>Streptophyta</taxon>
        <taxon>Embryophyta</taxon>
        <taxon>Tracheophyta</taxon>
        <taxon>Spermatophyta</taxon>
        <taxon>Magnoliopsida</taxon>
        <taxon>eudicotyledons</taxon>
        <taxon>Gunneridae</taxon>
        <taxon>Pentapetalae</taxon>
        <taxon>rosids</taxon>
        <taxon>malvids</taxon>
        <taxon>Myrtales</taxon>
        <taxon>Melastomataceae</taxon>
        <taxon>Melastomatoideae</taxon>
        <taxon>Melastomateae</taxon>
        <taxon>Melastoma</taxon>
    </lineage>
</organism>
<proteinExistence type="predicted"/>
<dbReference type="EMBL" id="CM042883">
    <property type="protein sequence ID" value="KAI4373726.1"/>
    <property type="molecule type" value="Genomic_DNA"/>
</dbReference>
<accession>A0ACB9R3P7</accession>
<name>A0ACB9R3P7_9MYRT</name>